<evidence type="ECO:0000259" key="11">
    <source>
        <dbReference type="PROSITE" id="PS50928"/>
    </source>
</evidence>
<sequence length="296" mass="31637">MTRGLRVVLRGPGAGVPRWLLVPAVVGFAFVIGPLVALTGAVEWSHFGELVTSEASRDALWLSLKTALASTVVCVVLGVPMAVMLARVRWRVLPVLRAMVLLPLVLPPVVGGLSLLYLFGRYGLLGRHLEALGVEIAFSTTAVVLAQSFVALPFLVITLEGAMRTSGERYERIAATLGAAPTTVWWRITLPLLRPALISGSVLAFARALGEFGATLTFAGSLQGRTRTLPLEIYLQRENDPGAAVALSLLLVVMAVLIVLVAYRRVGVPEGREWAAGLWRWGGRASAATGDEGEQR</sequence>
<dbReference type="GO" id="GO:0015098">
    <property type="term" value="F:molybdate ion transmembrane transporter activity"/>
    <property type="evidence" value="ECO:0007669"/>
    <property type="project" value="UniProtKB-UniRule"/>
</dbReference>
<reference evidence="12 13" key="1">
    <citation type="submission" date="2019-10" db="EMBL/GenBank/DDBJ databases">
        <title>Nocardia macrotermitis sp. nov. and Nocardia aurantia sp. nov., isolated from the gut of fungus growing-termite Macrotermes natalensis.</title>
        <authorList>
            <person name="Benndorf R."/>
            <person name="Schwitalla J."/>
            <person name="Martin K."/>
            <person name="De Beer W."/>
            <person name="Kaster A.-K."/>
            <person name="Vollmers J."/>
            <person name="Poulsen M."/>
            <person name="Beemelmanns C."/>
        </authorList>
    </citation>
    <scope>NUCLEOTIDE SEQUENCE [LARGE SCALE GENOMIC DNA]</scope>
    <source>
        <strain evidence="12 13">RB20</strain>
    </source>
</reference>
<feature type="transmembrane region" description="Helical" evidence="9">
    <location>
        <begin position="196"/>
        <end position="222"/>
    </location>
</feature>
<organism evidence="12 13">
    <name type="scientific">Nocardia macrotermitis</name>
    <dbReference type="NCBI Taxonomy" id="2585198"/>
    <lineage>
        <taxon>Bacteria</taxon>
        <taxon>Bacillati</taxon>
        <taxon>Actinomycetota</taxon>
        <taxon>Actinomycetes</taxon>
        <taxon>Mycobacteriales</taxon>
        <taxon>Nocardiaceae</taxon>
        <taxon>Nocardia</taxon>
    </lineage>
</organism>
<keyword evidence="8 9" id="KW-0472">Membrane</keyword>
<evidence type="ECO:0000256" key="6">
    <source>
        <dbReference type="ARBA" id="ARBA00022692"/>
    </source>
</evidence>
<dbReference type="PROSITE" id="PS50928">
    <property type="entry name" value="ABC_TM1"/>
    <property type="match status" value="1"/>
</dbReference>
<evidence type="ECO:0000256" key="8">
    <source>
        <dbReference type="ARBA" id="ARBA00023136"/>
    </source>
</evidence>
<keyword evidence="13" id="KW-1185">Reference proteome</keyword>
<evidence type="ECO:0000256" key="10">
    <source>
        <dbReference type="RuleBase" id="RU365097"/>
    </source>
</evidence>
<dbReference type="InterPro" id="IPR006469">
    <property type="entry name" value="NifC_ABC_porter"/>
</dbReference>
<comment type="subcellular location">
    <subcellularLocation>
        <location evidence="1 9">Cell membrane</location>
        <topology evidence="1 9">Multi-pass membrane protein</topology>
    </subcellularLocation>
</comment>
<feature type="transmembrane region" description="Helical" evidence="9">
    <location>
        <begin position="242"/>
        <end position="263"/>
    </location>
</feature>
<dbReference type="GO" id="GO:0005886">
    <property type="term" value="C:plasma membrane"/>
    <property type="evidence" value="ECO:0007669"/>
    <property type="project" value="UniProtKB-SubCell"/>
</dbReference>
<evidence type="ECO:0000256" key="4">
    <source>
        <dbReference type="ARBA" id="ARBA00022475"/>
    </source>
</evidence>
<dbReference type="SUPFAM" id="SSF161098">
    <property type="entry name" value="MetI-like"/>
    <property type="match status" value="1"/>
</dbReference>
<evidence type="ECO:0000256" key="7">
    <source>
        <dbReference type="ARBA" id="ARBA00022989"/>
    </source>
</evidence>
<evidence type="ECO:0000256" key="9">
    <source>
        <dbReference type="RuleBase" id="RU363032"/>
    </source>
</evidence>
<evidence type="ECO:0000313" key="13">
    <source>
        <dbReference type="Proteomes" id="UP000438448"/>
    </source>
</evidence>
<keyword evidence="5 10" id="KW-0500">Molybdenum</keyword>
<dbReference type="InterPro" id="IPR035906">
    <property type="entry name" value="MetI-like_sf"/>
</dbReference>
<accession>A0A7K0DBH1</accession>
<dbReference type="InterPro" id="IPR000515">
    <property type="entry name" value="MetI-like"/>
</dbReference>
<feature type="transmembrane region" description="Helical" evidence="9">
    <location>
        <begin position="98"/>
        <end position="119"/>
    </location>
</feature>
<keyword evidence="6 9" id="KW-0812">Transmembrane</keyword>
<dbReference type="NCBIfam" id="TIGR02141">
    <property type="entry name" value="modB_ABC"/>
    <property type="match status" value="1"/>
</dbReference>
<dbReference type="PANTHER" id="PTHR30183:SF3">
    <property type="entry name" value="MOLYBDENUM TRANSPORT SYSTEM PERMEASE PROTEIN MODB"/>
    <property type="match status" value="1"/>
</dbReference>
<dbReference type="RefSeq" id="WP_153414770.1">
    <property type="nucleotide sequence ID" value="NZ_WEGK01000016.1"/>
</dbReference>
<evidence type="ECO:0000256" key="1">
    <source>
        <dbReference type="ARBA" id="ARBA00004651"/>
    </source>
</evidence>
<protein>
    <recommendedName>
        <fullName evidence="10">Molybdenum transport system permease</fullName>
    </recommendedName>
</protein>
<keyword evidence="4 10" id="KW-1003">Cell membrane</keyword>
<dbReference type="Proteomes" id="UP000438448">
    <property type="component" value="Unassembled WGS sequence"/>
</dbReference>
<keyword evidence="3 9" id="KW-0813">Transport</keyword>
<dbReference type="PANTHER" id="PTHR30183">
    <property type="entry name" value="MOLYBDENUM TRANSPORT SYSTEM PERMEASE PROTEIN MODB"/>
    <property type="match status" value="1"/>
</dbReference>
<comment type="function">
    <text evidence="10">Part of the binding-protein-dependent transport system for molybdenum; probably responsible for the translocation of the substrate across the membrane.</text>
</comment>
<evidence type="ECO:0000256" key="3">
    <source>
        <dbReference type="ARBA" id="ARBA00022448"/>
    </source>
</evidence>
<keyword evidence="7 9" id="KW-1133">Transmembrane helix</keyword>
<dbReference type="InterPro" id="IPR011867">
    <property type="entry name" value="ModB_ABC"/>
</dbReference>
<dbReference type="Pfam" id="PF00528">
    <property type="entry name" value="BPD_transp_1"/>
    <property type="match status" value="1"/>
</dbReference>
<dbReference type="OrthoDB" id="9774448at2"/>
<dbReference type="Gene3D" id="1.10.3720.10">
    <property type="entry name" value="MetI-like"/>
    <property type="match status" value="1"/>
</dbReference>
<name>A0A7K0DBH1_9NOCA</name>
<dbReference type="NCBIfam" id="TIGR01581">
    <property type="entry name" value="Mo_ABC_porter"/>
    <property type="match status" value="1"/>
</dbReference>
<gene>
    <name evidence="12" type="primary">cysW_2</name>
    <name evidence="12" type="ORF">NRB20_60830</name>
</gene>
<dbReference type="CDD" id="cd06261">
    <property type="entry name" value="TM_PBP2"/>
    <property type="match status" value="1"/>
</dbReference>
<feature type="domain" description="ABC transmembrane type-1" evidence="11">
    <location>
        <begin position="60"/>
        <end position="262"/>
    </location>
</feature>
<feature type="transmembrane region" description="Helical" evidence="9">
    <location>
        <begin position="62"/>
        <end position="86"/>
    </location>
</feature>
<dbReference type="EMBL" id="WEGK01000016">
    <property type="protein sequence ID" value="MQY22959.1"/>
    <property type="molecule type" value="Genomic_DNA"/>
</dbReference>
<comment type="caution">
    <text evidence="12">The sequence shown here is derived from an EMBL/GenBank/DDBJ whole genome shotgun (WGS) entry which is preliminary data.</text>
</comment>
<dbReference type="AlphaFoldDB" id="A0A7K0DBH1"/>
<feature type="transmembrane region" description="Helical" evidence="9">
    <location>
        <begin position="131"/>
        <end position="159"/>
    </location>
</feature>
<comment type="similarity">
    <text evidence="2 10">Belongs to the binding-protein-dependent transport system permease family. CysTW subfamily.</text>
</comment>
<evidence type="ECO:0000256" key="2">
    <source>
        <dbReference type="ARBA" id="ARBA00007069"/>
    </source>
</evidence>
<evidence type="ECO:0000256" key="5">
    <source>
        <dbReference type="ARBA" id="ARBA00022505"/>
    </source>
</evidence>
<feature type="transmembrane region" description="Helical" evidence="9">
    <location>
        <begin position="20"/>
        <end position="42"/>
    </location>
</feature>
<proteinExistence type="inferred from homology"/>
<evidence type="ECO:0000313" key="12">
    <source>
        <dbReference type="EMBL" id="MQY22959.1"/>
    </source>
</evidence>